<dbReference type="EMBL" id="KV453841">
    <property type="protein sequence ID" value="ODV92225.1"/>
    <property type="molecule type" value="Genomic_DNA"/>
</dbReference>
<organism evidence="2 3">
    <name type="scientific">Tortispora caseinolytica NRRL Y-17796</name>
    <dbReference type="NCBI Taxonomy" id="767744"/>
    <lineage>
        <taxon>Eukaryota</taxon>
        <taxon>Fungi</taxon>
        <taxon>Dikarya</taxon>
        <taxon>Ascomycota</taxon>
        <taxon>Saccharomycotina</taxon>
        <taxon>Trigonopsidomycetes</taxon>
        <taxon>Trigonopsidales</taxon>
        <taxon>Trigonopsidaceae</taxon>
        <taxon>Tortispora</taxon>
    </lineage>
</organism>
<evidence type="ECO:0000313" key="2">
    <source>
        <dbReference type="EMBL" id="ODV92225.1"/>
    </source>
</evidence>
<dbReference type="InterPro" id="IPR011990">
    <property type="entry name" value="TPR-like_helical_dom_sf"/>
</dbReference>
<dbReference type="OrthoDB" id="539634at2759"/>
<dbReference type="InterPro" id="IPR038906">
    <property type="entry name" value="TTC36"/>
</dbReference>
<proteinExistence type="inferred from homology"/>
<dbReference type="Gene3D" id="1.25.40.10">
    <property type="entry name" value="Tetratricopeptide repeat domain"/>
    <property type="match status" value="1"/>
</dbReference>
<dbReference type="PANTHER" id="PTHR21405:SF0">
    <property type="entry name" value="TETRATRICOPEPTIDE REPEAT PROTEIN 36"/>
    <property type="match status" value="1"/>
</dbReference>
<dbReference type="Proteomes" id="UP000095023">
    <property type="component" value="Unassembled WGS sequence"/>
</dbReference>
<comment type="similarity">
    <text evidence="1">Belongs to the TTC36 family.</text>
</comment>
<protein>
    <recommendedName>
        <fullName evidence="4">Tetratricopeptide repeat protein 36</fullName>
    </recommendedName>
</protein>
<evidence type="ECO:0008006" key="4">
    <source>
        <dbReference type="Google" id="ProtNLM"/>
    </source>
</evidence>
<dbReference type="Pfam" id="PF13431">
    <property type="entry name" value="TPR_17"/>
    <property type="match status" value="1"/>
</dbReference>
<dbReference type="PANTHER" id="PTHR21405">
    <property type="entry name" value="CDNA SEQUENCE BC021608"/>
    <property type="match status" value="1"/>
</dbReference>
<evidence type="ECO:0000256" key="1">
    <source>
        <dbReference type="ARBA" id="ARBA00006995"/>
    </source>
</evidence>
<dbReference type="AlphaFoldDB" id="A0A1E4TKE9"/>
<keyword evidence="3" id="KW-1185">Reference proteome</keyword>
<accession>A0A1E4TKE9</accession>
<gene>
    <name evidence="2" type="ORF">CANCADRAFT_812</name>
</gene>
<dbReference type="SUPFAM" id="SSF48452">
    <property type="entry name" value="TPR-like"/>
    <property type="match status" value="1"/>
</dbReference>
<reference evidence="3" key="1">
    <citation type="submission" date="2016-02" db="EMBL/GenBank/DDBJ databases">
        <title>Comparative genomics of biotechnologically important yeasts.</title>
        <authorList>
            <consortium name="DOE Joint Genome Institute"/>
            <person name="Riley R."/>
            <person name="Haridas S."/>
            <person name="Wolfe K.H."/>
            <person name="Lopes M.R."/>
            <person name="Hittinger C.T."/>
            <person name="Goker M."/>
            <person name="Salamov A."/>
            <person name="Wisecaver J."/>
            <person name="Long T.M."/>
            <person name="Aerts A.L."/>
            <person name="Barry K."/>
            <person name="Choi C."/>
            <person name="Clum A."/>
            <person name="Coughlan A.Y."/>
            <person name="Deshpande S."/>
            <person name="Douglass A.P."/>
            <person name="Hanson S.J."/>
            <person name="Klenk H.-P."/>
            <person name="Labutti K."/>
            <person name="Lapidus A."/>
            <person name="Lindquist E."/>
            <person name="Lipzen A."/>
            <person name="Meier-Kolthoff J.P."/>
            <person name="Ohm R.A."/>
            <person name="Otillar R.P."/>
            <person name="Pangilinan J."/>
            <person name="Peng Y."/>
            <person name="Rokas A."/>
            <person name="Rosa C.A."/>
            <person name="Scheuner C."/>
            <person name="Sibirny A.A."/>
            <person name="Slot J.C."/>
            <person name="Stielow J.B."/>
            <person name="Sun H."/>
            <person name="Kurtzman C.P."/>
            <person name="Blackwell M."/>
            <person name="Jeffries T.W."/>
            <person name="Grigoriev I.V."/>
        </authorList>
    </citation>
    <scope>NUCLEOTIDE SEQUENCE [LARGE SCALE GENOMIC DNA]</scope>
    <source>
        <strain evidence="3">NRRL Y-17796</strain>
    </source>
</reference>
<name>A0A1E4TKE9_9ASCO</name>
<dbReference type="GO" id="GO:0006570">
    <property type="term" value="P:tyrosine metabolic process"/>
    <property type="evidence" value="ECO:0007669"/>
    <property type="project" value="TreeGrafter"/>
</dbReference>
<sequence>MSIDFSKLSERDISVIDQVFDPEGGGGIKSVVVPDIDVSFVNEGVDIAEAREAEETAVKAAEAGDIHRALIEINELLRKYPNYASAYNNRAQIRRMKGEIDEAIIDLYECLKHARPEVLSGAPDTQYIPSGSVPVRIPSNQVLILSQAHAQLGSIYMSKASNLSDDEGWSLKAQASKHFAASGVYGNELSRKLATAINPYARLCGSIVKQALEQEMCGGQ</sequence>
<evidence type="ECO:0000313" key="3">
    <source>
        <dbReference type="Proteomes" id="UP000095023"/>
    </source>
</evidence>